<keyword evidence="1" id="KW-0732">Signal</keyword>
<feature type="chain" id="PRO_5042612641" evidence="1">
    <location>
        <begin position="18"/>
        <end position="149"/>
    </location>
</feature>
<accession>A0AAI8VR53</accession>
<name>A0AAI8VR53_9PEZI</name>
<protein>
    <submittedName>
        <fullName evidence="2">Uu.00g145740.m01.CDS01</fullName>
    </submittedName>
</protein>
<evidence type="ECO:0000313" key="3">
    <source>
        <dbReference type="Proteomes" id="UP001295740"/>
    </source>
</evidence>
<proteinExistence type="predicted"/>
<dbReference type="AlphaFoldDB" id="A0AAI8VR53"/>
<dbReference type="EMBL" id="CAUWAG010000012">
    <property type="protein sequence ID" value="CAJ2509548.1"/>
    <property type="molecule type" value="Genomic_DNA"/>
</dbReference>
<evidence type="ECO:0000313" key="2">
    <source>
        <dbReference type="EMBL" id="CAJ2509548.1"/>
    </source>
</evidence>
<keyword evidence="3" id="KW-1185">Reference proteome</keyword>
<organism evidence="2 3">
    <name type="scientific">Anthostomella pinea</name>
    <dbReference type="NCBI Taxonomy" id="933095"/>
    <lineage>
        <taxon>Eukaryota</taxon>
        <taxon>Fungi</taxon>
        <taxon>Dikarya</taxon>
        <taxon>Ascomycota</taxon>
        <taxon>Pezizomycotina</taxon>
        <taxon>Sordariomycetes</taxon>
        <taxon>Xylariomycetidae</taxon>
        <taxon>Xylariales</taxon>
        <taxon>Xylariaceae</taxon>
        <taxon>Anthostomella</taxon>
    </lineage>
</organism>
<reference evidence="2" key="1">
    <citation type="submission" date="2023-10" db="EMBL/GenBank/DDBJ databases">
        <authorList>
            <person name="Hackl T."/>
        </authorList>
    </citation>
    <scope>NUCLEOTIDE SEQUENCE</scope>
</reference>
<comment type="caution">
    <text evidence="2">The sequence shown here is derived from an EMBL/GenBank/DDBJ whole genome shotgun (WGS) entry which is preliminary data.</text>
</comment>
<feature type="signal peptide" evidence="1">
    <location>
        <begin position="1"/>
        <end position="17"/>
    </location>
</feature>
<dbReference type="Proteomes" id="UP001295740">
    <property type="component" value="Unassembled WGS sequence"/>
</dbReference>
<gene>
    <name evidence="2" type="ORF">KHLLAP_LOCUS10016</name>
</gene>
<evidence type="ECO:0000256" key="1">
    <source>
        <dbReference type="SAM" id="SignalP"/>
    </source>
</evidence>
<sequence length="149" mass="15574">MKSTILSLAAILAAATALPTPLANAPTALWAVNEFSIYSSQSTRLASISFLTDAPATAGPTYQFHQCRGTMPADADGGVPAFVRIPCDDAGSTTFSFNPPTDDSKSAASLLIYAAGKTGVAMFNRKSLVFQDGTERWVGSANFAISNIF</sequence>